<reference evidence="6" key="1">
    <citation type="journal article" date="2013" name="Nature">
        <title>Pan genome of the phytoplankton Emiliania underpins its global distribution.</title>
        <authorList>
            <person name="Read B.A."/>
            <person name="Kegel J."/>
            <person name="Klute M.J."/>
            <person name="Kuo A."/>
            <person name="Lefebvre S.C."/>
            <person name="Maumus F."/>
            <person name="Mayer C."/>
            <person name="Miller J."/>
            <person name="Monier A."/>
            <person name="Salamov A."/>
            <person name="Young J."/>
            <person name="Aguilar M."/>
            <person name="Claverie J.M."/>
            <person name="Frickenhaus S."/>
            <person name="Gonzalez K."/>
            <person name="Herman E.K."/>
            <person name="Lin Y.C."/>
            <person name="Napier J."/>
            <person name="Ogata H."/>
            <person name="Sarno A.F."/>
            <person name="Shmutz J."/>
            <person name="Schroeder D."/>
            <person name="de Vargas C."/>
            <person name="Verret F."/>
            <person name="von Dassow P."/>
            <person name="Valentin K."/>
            <person name="Van de Peer Y."/>
            <person name="Wheeler G."/>
            <person name="Dacks J.B."/>
            <person name="Delwiche C.F."/>
            <person name="Dyhrman S.T."/>
            <person name="Glockner G."/>
            <person name="John U."/>
            <person name="Richards T."/>
            <person name="Worden A.Z."/>
            <person name="Zhang X."/>
            <person name="Grigoriev I.V."/>
            <person name="Allen A.E."/>
            <person name="Bidle K."/>
            <person name="Borodovsky M."/>
            <person name="Bowler C."/>
            <person name="Brownlee C."/>
            <person name="Cock J.M."/>
            <person name="Elias M."/>
            <person name="Gladyshev V.N."/>
            <person name="Groth M."/>
            <person name="Guda C."/>
            <person name="Hadaegh A."/>
            <person name="Iglesias-Rodriguez M.D."/>
            <person name="Jenkins J."/>
            <person name="Jones B.M."/>
            <person name="Lawson T."/>
            <person name="Leese F."/>
            <person name="Lindquist E."/>
            <person name="Lobanov A."/>
            <person name="Lomsadze A."/>
            <person name="Malik S.B."/>
            <person name="Marsh M.E."/>
            <person name="Mackinder L."/>
            <person name="Mock T."/>
            <person name="Mueller-Roeber B."/>
            <person name="Pagarete A."/>
            <person name="Parker M."/>
            <person name="Probert I."/>
            <person name="Quesneville H."/>
            <person name="Raines C."/>
            <person name="Rensing S.A."/>
            <person name="Riano-Pachon D.M."/>
            <person name="Richier S."/>
            <person name="Rokitta S."/>
            <person name="Shiraiwa Y."/>
            <person name="Soanes D.M."/>
            <person name="van der Giezen M."/>
            <person name="Wahlund T.M."/>
            <person name="Williams B."/>
            <person name="Wilson W."/>
            <person name="Wolfe G."/>
            <person name="Wurch L.L."/>
        </authorList>
    </citation>
    <scope>NUCLEOTIDE SEQUENCE</scope>
</reference>
<dbReference type="Gene3D" id="3.20.20.120">
    <property type="entry name" value="Enolase-like C-terminal domain"/>
    <property type="match status" value="1"/>
</dbReference>
<evidence type="ECO:0000313" key="5">
    <source>
        <dbReference type="EnsemblProtists" id="EOD21642"/>
    </source>
</evidence>
<keyword evidence="6" id="KW-1185">Reference proteome</keyword>
<dbReference type="Proteomes" id="UP000013827">
    <property type="component" value="Unassembled WGS sequence"/>
</dbReference>
<dbReference type="Pfam" id="PF13378">
    <property type="entry name" value="MR_MLE_C"/>
    <property type="match status" value="1"/>
</dbReference>
<reference evidence="5" key="2">
    <citation type="submission" date="2024-10" db="UniProtKB">
        <authorList>
            <consortium name="EnsemblProtists"/>
        </authorList>
    </citation>
    <scope>IDENTIFICATION</scope>
</reference>
<comment type="cofactor">
    <cofactor evidence="1">
        <name>Mg(2+)</name>
        <dbReference type="ChEBI" id="CHEBI:18420"/>
    </cofactor>
</comment>
<dbReference type="PANTHER" id="PTHR13794:SF58">
    <property type="entry name" value="MITOCHONDRIAL ENOLASE SUPERFAMILY MEMBER 1"/>
    <property type="match status" value="1"/>
</dbReference>
<dbReference type="InterPro" id="IPR036849">
    <property type="entry name" value="Enolase-like_C_sf"/>
</dbReference>
<dbReference type="InterPro" id="IPR029065">
    <property type="entry name" value="Enolase_C-like"/>
</dbReference>
<dbReference type="SFLD" id="SFLDG00179">
    <property type="entry name" value="mandelate_racemase"/>
    <property type="match status" value="1"/>
</dbReference>
<evidence type="ECO:0000256" key="1">
    <source>
        <dbReference type="ARBA" id="ARBA00001946"/>
    </source>
</evidence>
<dbReference type="NCBIfam" id="NF011968">
    <property type="entry name" value="PRK15440.1"/>
    <property type="match status" value="1"/>
</dbReference>
<keyword evidence="2" id="KW-0479">Metal-binding</keyword>
<evidence type="ECO:0000313" key="6">
    <source>
        <dbReference type="Proteomes" id="UP000013827"/>
    </source>
</evidence>
<accession>A0A0D3JDQ7</accession>
<feature type="domain" description="Mandelate racemase/muconate lactonizing enzyme C-terminal" evidence="4">
    <location>
        <begin position="176"/>
        <end position="274"/>
    </location>
</feature>
<dbReference type="Gene3D" id="3.30.390.10">
    <property type="entry name" value="Enolase-like, N-terminal domain"/>
    <property type="match status" value="1"/>
</dbReference>
<dbReference type="InterPro" id="IPR013341">
    <property type="entry name" value="Mandelate_racemase_N_dom"/>
</dbReference>
<dbReference type="EnsemblProtists" id="EOD21642">
    <property type="protein sequence ID" value="EOD21642"/>
    <property type="gene ID" value="EMIHUDRAFT_463730"/>
</dbReference>
<dbReference type="SUPFAM" id="SSF54826">
    <property type="entry name" value="Enolase N-terminal domain-like"/>
    <property type="match status" value="1"/>
</dbReference>
<dbReference type="KEGG" id="ehx:EMIHUDRAFT_463730"/>
<name>A0A0D3JDQ7_EMIH1</name>
<dbReference type="GeneID" id="17267313"/>
<dbReference type="AlphaFoldDB" id="A0A0D3JDQ7"/>
<dbReference type="RefSeq" id="XP_005774071.1">
    <property type="nucleotide sequence ID" value="XM_005774014.1"/>
</dbReference>
<sequence>MAPTRAIPRIKQVRAYSTHASKDNEQGADCHDVQLEHWINGVSPEPIANPMSVHPKYAGARTSWGINALGTCVVEVEADDGTTGVGVTTAGEPGCYLVEKHLSRFVEGADPRDVERIWDQMWRATTNYGRKGLPLQAISAVDLAIWDLLGKLRNEPVYALLGGKTKDRLPVYCTTAKADVAKRHGFAGAKVPCPHGPAAGDEGFRANVAYFKAQREKVGPDFPLMLDCYMALTLPYTIRLAKALEPHGLKWIEECLPPDDYDGYKELRQALLGSSVLVTTGEHEYSRYGFRRLIADRAADVLQPDITWMGGITEARRVVAMAAAYDIPVIPHGSSVYSYHLQYAFHNCPVAELINLHPTSDEVVPYFGGLFSDEPLPKDGFIDLPDRPGFGVTLVRDGLHRPWARTAEESAAQYAVTSQADSGLVGDETRPRMGI</sequence>
<evidence type="ECO:0000256" key="3">
    <source>
        <dbReference type="ARBA" id="ARBA00022842"/>
    </source>
</evidence>
<dbReference type="PANTHER" id="PTHR13794">
    <property type="entry name" value="ENOLASE SUPERFAMILY, MANDELATE RACEMASE"/>
    <property type="match status" value="1"/>
</dbReference>
<evidence type="ECO:0000259" key="4">
    <source>
        <dbReference type="SMART" id="SM00922"/>
    </source>
</evidence>
<dbReference type="GO" id="GO:0016052">
    <property type="term" value="P:carbohydrate catabolic process"/>
    <property type="evidence" value="ECO:0007669"/>
    <property type="project" value="TreeGrafter"/>
</dbReference>
<dbReference type="InterPro" id="IPR029017">
    <property type="entry name" value="Enolase-like_N"/>
</dbReference>
<dbReference type="SFLD" id="SFLDS00001">
    <property type="entry name" value="Enolase"/>
    <property type="match status" value="1"/>
</dbReference>
<proteinExistence type="predicted"/>
<protein>
    <recommendedName>
        <fullName evidence="4">Mandelate racemase/muconate lactonizing enzyme C-terminal domain-containing protein</fullName>
    </recommendedName>
</protein>
<dbReference type="eggNOG" id="ENOG502QRKX">
    <property type="taxonomic scope" value="Eukaryota"/>
</dbReference>
<keyword evidence="3" id="KW-0460">Magnesium</keyword>
<dbReference type="GO" id="GO:0016836">
    <property type="term" value="F:hydro-lyase activity"/>
    <property type="evidence" value="ECO:0007669"/>
    <property type="project" value="TreeGrafter"/>
</dbReference>
<dbReference type="Pfam" id="PF02746">
    <property type="entry name" value="MR_MLE_N"/>
    <property type="match status" value="1"/>
</dbReference>
<dbReference type="HOGENOM" id="CLU_030273_1_0_1"/>
<evidence type="ECO:0000256" key="2">
    <source>
        <dbReference type="ARBA" id="ARBA00022723"/>
    </source>
</evidence>
<dbReference type="SMART" id="SM00922">
    <property type="entry name" value="MR_MLE"/>
    <property type="match status" value="1"/>
</dbReference>
<dbReference type="InterPro" id="IPR046945">
    <property type="entry name" value="RHMD-like"/>
</dbReference>
<dbReference type="PaxDb" id="2903-EOD21642"/>
<dbReference type="GO" id="GO:0000287">
    <property type="term" value="F:magnesium ion binding"/>
    <property type="evidence" value="ECO:0007669"/>
    <property type="project" value="TreeGrafter"/>
</dbReference>
<dbReference type="OMA" id="WGYAELR"/>
<organism evidence="5 6">
    <name type="scientific">Emiliania huxleyi (strain CCMP1516)</name>
    <dbReference type="NCBI Taxonomy" id="280463"/>
    <lineage>
        <taxon>Eukaryota</taxon>
        <taxon>Haptista</taxon>
        <taxon>Haptophyta</taxon>
        <taxon>Prymnesiophyceae</taxon>
        <taxon>Isochrysidales</taxon>
        <taxon>Noelaerhabdaceae</taxon>
        <taxon>Emiliania</taxon>
    </lineage>
</organism>
<dbReference type="InterPro" id="IPR013342">
    <property type="entry name" value="Mandelate_racemase_C"/>
</dbReference>
<dbReference type="FunFam" id="3.20.20.120:FF:000005">
    <property type="entry name" value="Putative L-rhamnonate dehydratase"/>
    <property type="match status" value="1"/>
</dbReference>
<dbReference type="SUPFAM" id="SSF51604">
    <property type="entry name" value="Enolase C-terminal domain-like"/>
    <property type="match status" value="1"/>
</dbReference>